<reference evidence="2" key="1">
    <citation type="journal article" date="2019" name="Int. J. Syst. Evol. Microbiol.">
        <title>The Global Catalogue of Microorganisms (GCM) 10K type strain sequencing project: providing services to taxonomists for standard genome sequencing and annotation.</title>
        <authorList>
            <consortium name="The Broad Institute Genomics Platform"/>
            <consortium name="The Broad Institute Genome Sequencing Center for Infectious Disease"/>
            <person name="Wu L."/>
            <person name="Ma J."/>
        </authorList>
    </citation>
    <scope>NUCLEOTIDE SEQUENCE [LARGE SCALE GENOMIC DNA]</scope>
    <source>
        <strain evidence="2">CCM 7282</strain>
    </source>
</reference>
<protein>
    <submittedName>
        <fullName evidence="1">Uncharacterized protein</fullName>
    </submittedName>
</protein>
<name>A0ABQ1NSE7_9BACI</name>
<gene>
    <name evidence="1" type="ORF">GCM10007216_13670</name>
</gene>
<organism evidence="1 2">
    <name type="scientific">Thalassobacillus devorans</name>
    <dbReference type="NCBI Taxonomy" id="279813"/>
    <lineage>
        <taxon>Bacteria</taxon>
        <taxon>Bacillati</taxon>
        <taxon>Bacillota</taxon>
        <taxon>Bacilli</taxon>
        <taxon>Bacillales</taxon>
        <taxon>Bacillaceae</taxon>
        <taxon>Thalassobacillus</taxon>
    </lineage>
</organism>
<evidence type="ECO:0000313" key="1">
    <source>
        <dbReference type="EMBL" id="GGC84286.1"/>
    </source>
</evidence>
<accession>A0ABQ1NSE7</accession>
<comment type="caution">
    <text evidence="1">The sequence shown here is derived from an EMBL/GenBank/DDBJ whole genome shotgun (WGS) entry which is preliminary data.</text>
</comment>
<evidence type="ECO:0000313" key="2">
    <source>
        <dbReference type="Proteomes" id="UP000619534"/>
    </source>
</evidence>
<dbReference type="RefSeq" id="WP_062441894.1">
    <property type="nucleotide sequence ID" value="NZ_BMCJ01000002.1"/>
</dbReference>
<proteinExistence type="predicted"/>
<dbReference type="Proteomes" id="UP000619534">
    <property type="component" value="Unassembled WGS sequence"/>
</dbReference>
<keyword evidence="2" id="KW-1185">Reference proteome</keyword>
<dbReference type="EMBL" id="BMCJ01000002">
    <property type="protein sequence ID" value="GGC84286.1"/>
    <property type="molecule type" value="Genomic_DNA"/>
</dbReference>
<sequence length="88" mass="10264">MKKIHAYFQNEDQAEGVRAKLQALRADNIWVEEMPDDNHEMIGMLKRVFSPREDGDKYPMQVLTADIAEEDYDRVVAIVHDNHGHIEK</sequence>